<feature type="compositionally biased region" description="Basic and acidic residues" evidence="1">
    <location>
        <begin position="241"/>
        <end position="259"/>
    </location>
</feature>
<dbReference type="Gene3D" id="1.10.418.10">
    <property type="entry name" value="Calponin-like domain"/>
    <property type="match status" value="1"/>
</dbReference>
<dbReference type="SUPFAM" id="SSF47576">
    <property type="entry name" value="Calponin-homology domain, CH-domain"/>
    <property type="match status" value="1"/>
</dbReference>
<organism evidence="3 4">
    <name type="scientific">Mesorhabditis belari</name>
    <dbReference type="NCBI Taxonomy" id="2138241"/>
    <lineage>
        <taxon>Eukaryota</taxon>
        <taxon>Metazoa</taxon>
        <taxon>Ecdysozoa</taxon>
        <taxon>Nematoda</taxon>
        <taxon>Chromadorea</taxon>
        <taxon>Rhabditida</taxon>
        <taxon>Rhabditina</taxon>
        <taxon>Rhabditomorpha</taxon>
        <taxon>Rhabditoidea</taxon>
        <taxon>Rhabditidae</taxon>
        <taxon>Mesorhabditinae</taxon>
        <taxon>Mesorhabditis</taxon>
    </lineage>
</organism>
<dbReference type="InterPro" id="IPR001715">
    <property type="entry name" value="CH_dom"/>
</dbReference>
<protein>
    <recommendedName>
        <fullName evidence="2">Calponin-homology (CH) domain-containing protein</fullName>
    </recommendedName>
</protein>
<proteinExistence type="predicted"/>
<evidence type="ECO:0000259" key="2">
    <source>
        <dbReference type="PROSITE" id="PS50021"/>
    </source>
</evidence>
<feature type="region of interest" description="Disordered" evidence="1">
    <location>
        <begin position="1"/>
        <end position="48"/>
    </location>
</feature>
<dbReference type="InterPro" id="IPR036872">
    <property type="entry name" value="CH_dom_sf"/>
</dbReference>
<evidence type="ECO:0000313" key="3">
    <source>
        <dbReference type="Proteomes" id="UP000887575"/>
    </source>
</evidence>
<feature type="region of interest" description="Disordered" evidence="1">
    <location>
        <begin position="229"/>
        <end position="273"/>
    </location>
</feature>
<evidence type="ECO:0000256" key="1">
    <source>
        <dbReference type="SAM" id="MobiDB-lite"/>
    </source>
</evidence>
<dbReference type="Pfam" id="PF00307">
    <property type="entry name" value="CH"/>
    <property type="match status" value="1"/>
</dbReference>
<keyword evidence="3" id="KW-1185">Reference proteome</keyword>
<accession>A0AAF3EDI9</accession>
<sequence length="273" mass="30619">MTEEKVIEQTEEVVPPLPTTAPPSDESMVEAKTEEEPKVEEVKVEEPPASIHDEPMKWLTQQIPPAVHKVNYLVLQWLQSIVEEDPEKRQPIPGKNEATTKNQFINFLKDGQLLASFANKLSPGAIETIHEGEALKSKENQKANAQGFIDWAKTILPEDQVMSTEDLQEKGKQGYSAIMNTIWKIATNAKEKFEKENINTEQVLESAGLAVKTSIIQTILNFFKRARPQTTQSAKQAAMEQEEKERAEKSKEIEEENKIAETTTSTPAVVPAN</sequence>
<dbReference type="Proteomes" id="UP000887575">
    <property type="component" value="Unassembled WGS sequence"/>
</dbReference>
<dbReference type="AlphaFoldDB" id="A0AAF3EDI9"/>
<feature type="compositionally biased region" description="Basic and acidic residues" evidence="1">
    <location>
        <begin position="29"/>
        <end position="48"/>
    </location>
</feature>
<dbReference type="PROSITE" id="PS50021">
    <property type="entry name" value="CH"/>
    <property type="match status" value="1"/>
</dbReference>
<feature type="domain" description="Calponin-homology (CH)" evidence="2">
    <location>
        <begin position="68"/>
        <end position="190"/>
    </location>
</feature>
<dbReference type="SMART" id="SM00033">
    <property type="entry name" value="CH"/>
    <property type="match status" value="1"/>
</dbReference>
<dbReference type="CDD" id="cd00014">
    <property type="entry name" value="CH_SF"/>
    <property type="match status" value="1"/>
</dbReference>
<dbReference type="WBParaSite" id="MBELARI_LOCUS11976">
    <property type="protein sequence ID" value="MBELARI_LOCUS11976"/>
    <property type="gene ID" value="MBELARI_LOCUS11976"/>
</dbReference>
<evidence type="ECO:0000313" key="4">
    <source>
        <dbReference type="WBParaSite" id="MBELARI_LOCUS11976"/>
    </source>
</evidence>
<reference evidence="4" key="1">
    <citation type="submission" date="2024-02" db="UniProtKB">
        <authorList>
            <consortium name="WormBaseParasite"/>
        </authorList>
    </citation>
    <scope>IDENTIFICATION</scope>
</reference>
<name>A0AAF3EDI9_9BILA</name>